<evidence type="ECO:0000313" key="2">
    <source>
        <dbReference type="Proteomes" id="UP001387364"/>
    </source>
</evidence>
<organism evidence="1 2">
    <name type="scientific">Bacillus kandeliae</name>
    <dbReference type="NCBI Taxonomy" id="3129297"/>
    <lineage>
        <taxon>Bacteria</taxon>
        <taxon>Bacillati</taxon>
        <taxon>Bacillota</taxon>
        <taxon>Bacilli</taxon>
        <taxon>Bacillales</taxon>
        <taxon>Bacillaceae</taxon>
        <taxon>Bacillus</taxon>
    </lineage>
</organism>
<gene>
    <name evidence="1" type="ORF">WDJ61_14765</name>
</gene>
<keyword evidence="2" id="KW-1185">Reference proteome</keyword>
<evidence type="ECO:0008006" key="3">
    <source>
        <dbReference type="Google" id="ProtNLM"/>
    </source>
</evidence>
<proteinExistence type="predicted"/>
<dbReference type="Proteomes" id="UP001387364">
    <property type="component" value="Chromosome"/>
</dbReference>
<protein>
    <recommendedName>
        <fullName evidence="3">SCP2 domain-containing protein</fullName>
    </recommendedName>
</protein>
<accession>A0ABZ2N4E5</accession>
<name>A0ABZ2N4E5_9BACI</name>
<evidence type="ECO:0000313" key="1">
    <source>
        <dbReference type="EMBL" id="WXB92478.1"/>
    </source>
</evidence>
<dbReference type="RefSeq" id="WP_338751018.1">
    <property type="nucleotide sequence ID" value="NZ_CP147404.1"/>
</dbReference>
<reference evidence="1 2" key="1">
    <citation type="submission" date="2024-02" db="EMBL/GenBank/DDBJ databases">
        <title>Seven novel Bacillus-like species.</title>
        <authorList>
            <person name="Liu G."/>
        </authorList>
    </citation>
    <scope>NUCLEOTIDE SEQUENCE [LARGE SCALE GENOMIC DNA]</scope>
    <source>
        <strain evidence="1 2">FJAT-52991</strain>
    </source>
</reference>
<dbReference type="EMBL" id="CP147404">
    <property type="protein sequence ID" value="WXB92478.1"/>
    <property type="molecule type" value="Genomic_DNA"/>
</dbReference>
<sequence>MQQQLSMIQAACQERGHIHSILPAEPVGVLLEDQNEHWLLTISKEGIAFSNKDVQPWQLKVRAKEGNMAHCLAGEQRLFLYHRMGKVDMSGLYRLQLWFESLLWLCQSYE</sequence>